<dbReference type="EMBL" id="CAADJA010000002">
    <property type="protein sequence ID" value="VFS46215.1"/>
    <property type="molecule type" value="Genomic_DNA"/>
</dbReference>
<comment type="similarity">
    <text evidence="1">Belongs to the Gfa family.</text>
</comment>
<dbReference type="SUPFAM" id="SSF51316">
    <property type="entry name" value="Mss4-like"/>
    <property type="match status" value="1"/>
</dbReference>
<dbReference type="InterPro" id="IPR011057">
    <property type="entry name" value="Mss4-like_sf"/>
</dbReference>
<evidence type="ECO:0000256" key="4">
    <source>
        <dbReference type="ARBA" id="ARBA00023239"/>
    </source>
</evidence>
<evidence type="ECO:0000313" key="7">
    <source>
        <dbReference type="EMBL" id="VFS46215.1"/>
    </source>
</evidence>
<evidence type="ECO:0000313" key="9">
    <source>
        <dbReference type="Proteomes" id="UP000373449"/>
    </source>
</evidence>
<dbReference type="PANTHER" id="PTHR33337:SF40">
    <property type="entry name" value="CENP-V_GFA DOMAIN-CONTAINING PROTEIN-RELATED"/>
    <property type="match status" value="1"/>
</dbReference>
<reference evidence="8" key="1">
    <citation type="submission" date="2017-09" db="EMBL/GenBank/DDBJ databases">
        <title>FDA dAtabase for Regulatory Grade micrObial Sequences (FDA-ARGOS): Supporting development and validation of Infectious Disease Dx tests.</title>
        <authorList>
            <person name="Minogue T."/>
            <person name="Wolcott M."/>
            <person name="Wasieloski L."/>
            <person name="Aguilar W."/>
            <person name="Moore D."/>
            <person name="Tallon L."/>
            <person name="Sadzewicz L."/>
            <person name="Ott S."/>
            <person name="Zhao X."/>
            <person name="Nagaraj S."/>
            <person name="Vavikolanu K."/>
            <person name="Aluvathingal J."/>
            <person name="Nadendla S."/>
            <person name="Sichtig H."/>
        </authorList>
    </citation>
    <scope>NUCLEOTIDE SEQUENCE [LARGE SCALE GENOMIC DNA]</scope>
    <source>
        <strain evidence="8">FDAARGOS_387</strain>
    </source>
</reference>
<proteinExistence type="inferred from homology"/>
<dbReference type="Pfam" id="PF04828">
    <property type="entry name" value="GFA"/>
    <property type="match status" value="1"/>
</dbReference>
<name>A0A2C6BVZ9_9GAMM</name>
<dbReference type="GO" id="GO:0016846">
    <property type="term" value="F:carbon-sulfur lyase activity"/>
    <property type="evidence" value="ECO:0007669"/>
    <property type="project" value="InterPro"/>
</dbReference>
<gene>
    <name evidence="6" type="ORF">CRN84_02690</name>
    <name evidence="7" type="ORF">NCTC12282_01106</name>
</gene>
<dbReference type="GO" id="GO:0046872">
    <property type="term" value="F:metal ion binding"/>
    <property type="evidence" value="ECO:0007669"/>
    <property type="project" value="UniProtKB-KW"/>
</dbReference>
<sequence length="144" mass="16266">MEKVAGKCLCGDVEFEVTLENYNVSACQCSMCRRWSGGIFLSLEANNTLSIKKPTGLKLYQSSDWGKRGFCQNCGTSLFWQTTDGQQTYVSYSSLELSDEEKEKLKLAAEIFVDSQPKFYCFSNQTKRLTGEELMKFIAENTPS</sequence>
<reference evidence="6" key="2">
    <citation type="submission" date="2017-09" db="EMBL/GenBank/DDBJ databases">
        <title>FDA dAtabase for Regulatory Grade micrObial Sequences (FDA-ARGOS): Supporting development and validation of Infectious Disease Dx tests.</title>
        <authorList>
            <person name="Minogue T."/>
            <person name="Wolcott M."/>
            <person name="Wasieloski L."/>
            <person name="Aguilar W."/>
            <person name="Moore D."/>
            <person name="Tallon L.J."/>
            <person name="Sadzewicz L."/>
            <person name="Ott S."/>
            <person name="Zhao X."/>
            <person name="Nagaraj S."/>
            <person name="Vavikolanu K."/>
            <person name="Aluvathingal J."/>
            <person name="Nadendla S."/>
            <person name="Sichtig H."/>
        </authorList>
    </citation>
    <scope>NUCLEOTIDE SEQUENCE</scope>
    <source>
        <strain evidence="6">FDAARGOS_387</strain>
    </source>
</reference>
<feature type="domain" description="CENP-V/GFA" evidence="5">
    <location>
        <begin position="4"/>
        <end position="113"/>
    </location>
</feature>
<evidence type="ECO:0000256" key="2">
    <source>
        <dbReference type="ARBA" id="ARBA00022723"/>
    </source>
</evidence>
<dbReference type="PANTHER" id="PTHR33337">
    <property type="entry name" value="GFA DOMAIN-CONTAINING PROTEIN"/>
    <property type="match status" value="1"/>
</dbReference>
<keyword evidence="8" id="KW-1185">Reference proteome</keyword>
<organism evidence="6 8">
    <name type="scientific">Budvicia aquatica</name>
    <dbReference type="NCBI Taxonomy" id="82979"/>
    <lineage>
        <taxon>Bacteria</taxon>
        <taxon>Pseudomonadati</taxon>
        <taxon>Pseudomonadota</taxon>
        <taxon>Gammaproteobacteria</taxon>
        <taxon>Enterobacterales</taxon>
        <taxon>Budviciaceae</taxon>
        <taxon>Budvicia</taxon>
    </lineage>
</organism>
<protein>
    <submittedName>
        <fullName evidence="6">GFA family protein</fullName>
    </submittedName>
</protein>
<dbReference type="AlphaFoldDB" id="A0A2C6BVZ9"/>
<reference evidence="7 9" key="3">
    <citation type="submission" date="2019-03" db="EMBL/GenBank/DDBJ databases">
        <authorList>
            <consortium name="Pathogen Informatics"/>
        </authorList>
    </citation>
    <scope>NUCLEOTIDE SEQUENCE [LARGE SCALE GENOMIC DNA]</scope>
    <source>
        <strain evidence="7 9">NCTC12282</strain>
    </source>
</reference>
<keyword evidence="2" id="KW-0479">Metal-binding</keyword>
<dbReference type="Gene3D" id="3.90.1590.10">
    <property type="entry name" value="glutathione-dependent formaldehyde- activating enzyme (gfa)"/>
    <property type="match status" value="1"/>
</dbReference>
<dbReference type="RefSeq" id="WP_029095134.1">
    <property type="nucleotide sequence ID" value="NZ_CAADJA010000002.1"/>
</dbReference>
<evidence type="ECO:0000256" key="1">
    <source>
        <dbReference type="ARBA" id="ARBA00005495"/>
    </source>
</evidence>
<dbReference type="OrthoDB" id="7765631at2"/>
<dbReference type="Proteomes" id="UP000373449">
    <property type="component" value="Unassembled WGS sequence"/>
</dbReference>
<keyword evidence="4" id="KW-0456">Lyase</keyword>
<keyword evidence="3" id="KW-0862">Zinc</keyword>
<evidence type="ECO:0000313" key="8">
    <source>
        <dbReference type="Proteomes" id="UP000224974"/>
    </source>
</evidence>
<dbReference type="InterPro" id="IPR006913">
    <property type="entry name" value="CENP-V/GFA"/>
</dbReference>
<dbReference type="EMBL" id="PDDX01000001">
    <property type="protein sequence ID" value="PHI28320.1"/>
    <property type="molecule type" value="Genomic_DNA"/>
</dbReference>
<evidence type="ECO:0000259" key="5">
    <source>
        <dbReference type="PROSITE" id="PS51891"/>
    </source>
</evidence>
<evidence type="ECO:0000313" key="6">
    <source>
        <dbReference type="EMBL" id="PHI28320.1"/>
    </source>
</evidence>
<dbReference type="Proteomes" id="UP000224974">
    <property type="component" value="Unassembled WGS sequence"/>
</dbReference>
<dbReference type="STRING" id="1111728.GCA_000427805_02438"/>
<evidence type="ECO:0000256" key="3">
    <source>
        <dbReference type="ARBA" id="ARBA00022833"/>
    </source>
</evidence>
<dbReference type="PROSITE" id="PS51891">
    <property type="entry name" value="CENP_V_GFA"/>
    <property type="match status" value="1"/>
</dbReference>
<accession>A0A2C6BVZ9</accession>